<comment type="cofactor">
    <cofactor evidence="1">
        <name>FAD</name>
        <dbReference type="ChEBI" id="CHEBI:57692"/>
    </cofactor>
</comment>
<organism evidence="8 9">
    <name type="scientific">Aminithiophilus ramosus</name>
    <dbReference type="NCBI Taxonomy" id="3029084"/>
    <lineage>
        <taxon>Bacteria</taxon>
        <taxon>Thermotogati</taxon>
        <taxon>Synergistota</taxon>
        <taxon>Synergistia</taxon>
        <taxon>Synergistales</taxon>
        <taxon>Aminithiophilaceae</taxon>
        <taxon>Aminithiophilus</taxon>
    </lineage>
</organism>
<dbReference type="InterPro" id="IPR016156">
    <property type="entry name" value="FAD/NAD-linked_Rdtase_dimer_sf"/>
</dbReference>
<evidence type="ECO:0000259" key="7">
    <source>
        <dbReference type="PROSITE" id="PS50206"/>
    </source>
</evidence>
<dbReference type="InterPro" id="IPR036873">
    <property type="entry name" value="Rhodanese-like_dom_sf"/>
</dbReference>
<dbReference type="GO" id="GO:0016491">
    <property type="term" value="F:oxidoreductase activity"/>
    <property type="evidence" value="ECO:0007669"/>
    <property type="project" value="UniProtKB-KW"/>
</dbReference>
<reference evidence="9" key="1">
    <citation type="submission" date="2021-04" db="EMBL/GenBank/DDBJ databases">
        <title>A novel Synergistetes isolate from a pyrite-forming mixed culture.</title>
        <authorList>
            <person name="Bunk B."/>
            <person name="Sproer C."/>
            <person name="Spring S."/>
            <person name="Pester M."/>
        </authorList>
    </citation>
    <scope>NUCLEOTIDE SEQUENCE [LARGE SCALE GENOMIC DNA]</scope>
    <source>
        <strain evidence="9">J.5.4.2-T.3.5.2</strain>
    </source>
</reference>
<dbReference type="SUPFAM" id="SSF51905">
    <property type="entry name" value="FAD/NAD(P)-binding domain"/>
    <property type="match status" value="2"/>
</dbReference>
<sequence length="563" mass="60526">MGKKVVVIGGVACGGKAAARLRRLDPEAEILVLEKGPYLSYAGCGLPYYVGGVVEEYRDLMCTPAGVVRDANFFRKVKKVDVLTRHMATSIDRQTRTVTALDLETQQEKTFPYDNLVIATGSSPIRPPLPGIDLDKVFTLWTLDDALAMRAAVDGGSVKRAVIVGGGLIGIEVVEALVSRGIAVDVVDLLDRPLPNMIDEEFGSRLVKIMAQKGVTFYGGEKVLEIAGEGSRIKAVRTDRRELPADMVLLAVGVRANTQLAVDAGLEIGPSKGIVVDEAMRTSDPAIFAGGDCVEVRHHLTGEKVRQPMGSSANREGRVIADNIAGRSSTFGGVLGTAIMRFFDYTVGRTGLNEDAARAKGFDPVTMTVTAADIPHFMPGAAWMVIKLVADRKTGRLLGGQFFGPGVVDKRLDALVSAITGGQTVDDLADTDLAYAPPYATALDPLTQAANALRNKMEGLMESYSPGEFVRRAQSGEPYLLLDVRMASEIGVQGKLPFESQVNIPLGALWERAGELPRDREIIAFCKISLRGWDAVSILQGHGFERISVLEGGVIGWPYELTR</sequence>
<keyword evidence="4" id="KW-0274">FAD</keyword>
<dbReference type="EMBL" id="CP072943">
    <property type="protein sequence ID" value="QTX32821.1"/>
    <property type="molecule type" value="Genomic_DNA"/>
</dbReference>
<dbReference type="Pfam" id="PF07992">
    <property type="entry name" value="Pyr_redox_2"/>
    <property type="match status" value="1"/>
</dbReference>
<evidence type="ECO:0000256" key="1">
    <source>
        <dbReference type="ARBA" id="ARBA00001974"/>
    </source>
</evidence>
<dbReference type="PRINTS" id="PR00411">
    <property type="entry name" value="PNDRDTASEI"/>
</dbReference>
<dbReference type="Gene3D" id="3.50.50.60">
    <property type="entry name" value="FAD/NAD(P)-binding domain"/>
    <property type="match status" value="2"/>
</dbReference>
<dbReference type="InterPro" id="IPR050260">
    <property type="entry name" value="FAD-bd_OxRdtase"/>
</dbReference>
<comment type="similarity">
    <text evidence="2">Belongs to the class-III pyridine nucleotide-disulfide oxidoreductase family.</text>
</comment>
<dbReference type="KEGG" id="aram:KAR29_02505"/>
<evidence type="ECO:0000256" key="2">
    <source>
        <dbReference type="ARBA" id="ARBA00009130"/>
    </source>
</evidence>
<keyword evidence="6" id="KW-0676">Redox-active center</keyword>
<evidence type="ECO:0000256" key="3">
    <source>
        <dbReference type="ARBA" id="ARBA00022630"/>
    </source>
</evidence>
<dbReference type="SMART" id="SM00450">
    <property type="entry name" value="RHOD"/>
    <property type="match status" value="1"/>
</dbReference>
<dbReference type="PRINTS" id="PR00368">
    <property type="entry name" value="FADPNR"/>
</dbReference>
<dbReference type="Pfam" id="PF02852">
    <property type="entry name" value="Pyr_redox_dim"/>
    <property type="match status" value="1"/>
</dbReference>
<dbReference type="RefSeq" id="WP_274374078.1">
    <property type="nucleotide sequence ID" value="NZ_CP072943.1"/>
</dbReference>
<evidence type="ECO:0000256" key="6">
    <source>
        <dbReference type="ARBA" id="ARBA00023284"/>
    </source>
</evidence>
<dbReference type="InterPro" id="IPR023753">
    <property type="entry name" value="FAD/NAD-binding_dom"/>
</dbReference>
<dbReference type="Pfam" id="PF00581">
    <property type="entry name" value="Rhodanese"/>
    <property type="match status" value="1"/>
</dbReference>
<dbReference type="PANTHER" id="PTHR43429">
    <property type="entry name" value="PYRIDINE NUCLEOTIDE-DISULFIDE OXIDOREDUCTASE DOMAIN-CONTAINING"/>
    <property type="match status" value="1"/>
</dbReference>
<dbReference type="InterPro" id="IPR001763">
    <property type="entry name" value="Rhodanese-like_dom"/>
</dbReference>
<keyword evidence="5" id="KW-0560">Oxidoreductase</keyword>
<dbReference type="AlphaFoldDB" id="A0A9Q7A9C6"/>
<evidence type="ECO:0000256" key="4">
    <source>
        <dbReference type="ARBA" id="ARBA00022827"/>
    </source>
</evidence>
<gene>
    <name evidence="8" type="ORF">KAR29_02505</name>
</gene>
<accession>A0A9Q7A9C6</accession>
<evidence type="ECO:0000313" key="9">
    <source>
        <dbReference type="Proteomes" id="UP000671879"/>
    </source>
</evidence>
<dbReference type="SUPFAM" id="SSF52821">
    <property type="entry name" value="Rhodanese/Cell cycle control phosphatase"/>
    <property type="match status" value="1"/>
</dbReference>
<dbReference type="Gene3D" id="3.40.250.10">
    <property type="entry name" value="Rhodanese-like domain"/>
    <property type="match status" value="1"/>
</dbReference>
<keyword evidence="9" id="KW-1185">Reference proteome</keyword>
<dbReference type="Proteomes" id="UP000671879">
    <property type="component" value="Chromosome"/>
</dbReference>
<dbReference type="InterPro" id="IPR036188">
    <property type="entry name" value="FAD/NAD-bd_sf"/>
</dbReference>
<protein>
    <submittedName>
        <fullName evidence="8">FAD-dependent oxidoreductase</fullName>
    </submittedName>
</protein>
<feature type="domain" description="Rhodanese" evidence="7">
    <location>
        <begin position="502"/>
        <end position="563"/>
    </location>
</feature>
<keyword evidence="3" id="KW-0285">Flavoprotein</keyword>
<dbReference type="SUPFAM" id="SSF55424">
    <property type="entry name" value="FAD/NAD-linked reductases, dimerisation (C-terminal) domain"/>
    <property type="match status" value="1"/>
</dbReference>
<dbReference type="InterPro" id="IPR004099">
    <property type="entry name" value="Pyr_nucl-diS_OxRdtase_dimer"/>
</dbReference>
<dbReference type="CDD" id="cd00158">
    <property type="entry name" value="RHOD"/>
    <property type="match status" value="1"/>
</dbReference>
<evidence type="ECO:0000313" key="8">
    <source>
        <dbReference type="EMBL" id="QTX32821.1"/>
    </source>
</evidence>
<dbReference type="PROSITE" id="PS50206">
    <property type="entry name" value="RHODANESE_3"/>
    <property type="match status" value="1"/>
</dbReference>
<evidence type="ECO:0000256" key="5">
    <source>
        <dbReference type="ARBA" id="ARBA00023002"/>
    </source>
</evidence>
<proteinExistence type="inferred from homology"/>
<dbReference type="PANTHER" id="PTHR43429:SF1">
    <property type="entry name" value="NAD(P)H SULFUR OXIDOREDUCTASE (COA-DEPENDENT)"/>
    <property type="match status" value="1"/>
</dbReference>
<name>A0A9Q7A9C6_9BACT</name>